<dbReference type="EMBL" id="MF620102">
    <property type="protein sequence ID" value="AWT57980.1"/>
    <property type="molecule type" value="Genomic_DNA"/>
</dbReference>
<reference evidence="1" key="3">
    <citation type="journal article" date="2011" name="Jun Wu Xi Tong">
        <title>Molecular genetic structure of the B mating-type locus of Lentinula edodes II. Molecular organization of the B mating type locus of a L. edodes monokaryon.</title>
        <authorList>
            <person name="Cheng M."/>
            <person name="Song W."/>
            <person name="Song C."/>
            <person name="Zhang M."/>
            <person name="Chen X."/>
            <person name="Lin N."/>
            <person name="Bao D."/>
        </authorList>
    </citation>
    <scope>NUCLEOTIDE SEQUENCE</scope>
</reference>
<dbReference type="EMBL" id="JX297330">
    <property type="protein sequence ID" value="AGL07753.1"/>
    <property type="molecule type" value="Genomic_DNA"/>
</dbReference>
<evidence type="ECO:0000313" key="7">
    <source>
        <dbReference type="EMBL" id="AWT57984.1"/>
    </source>
</evidence>
<name>G8CR03_LENED</name>
<sequence>MDVFISLDLPSLTDLTHAVESVAADEISPFTSPPASDAVPVNMEHDTSDSGYTGYCVVA</sequence>
<accession>G8CR03</accession>
<organism evidence="1">
    <name type="scientific">Lentinula edodes</name>
    <name type="common">Shiitake mushroom</name>
    <name type="synonym">Lentinus edodes</name>
    <dbReference type="NCBI Taxonomy" id="5353"/>
    <lineage>
        <taxon>Eukaryota</taxon>
        <taxon>Fungi</taxon>
        <taxon>Dikarya</taxon>
        <taxon>Basidiomycota</taxon>
        <taxon>Agaricomycotina</taxon>
        <taxon>Agaricomycetes</taxon>
        <taxon>Agaricomycetidae</taxon>
        <taxon>Agaricales</taxon>
        <taxon>Marasmiineae</taxon>
        <taxon>Omphalotaceae</taxon>
        <taxon>Lentinula</taxon>
    </lineage>
</organism>
<gene>
    <name evidence="1" type="primary">phb2-SUP2</name>
    <name evidence="5" type="synonym">PHB2</name>
    <name evidence="2" type="synonym">phb2-L26P2</name>
    <name evidence="3" type="synonym">phb2-SHEN10P2</name>
</gene>
<dbReference type="GO" id="GO:0016020">
    <property type="term" value="C:membrane"/>
    <property type="evidence" value="ECO:0007669"/>
    <property type="project" value="InterPro"/>
</dbReference>
<dbReference type="EMBL" id="MF620104">
    <property type="protein sequence ID" value="AWT57984.1"/>
    <property type="molecule type" value="Genomic_DNA"/>
</dbReference>
<dbReference type="AlphaFoldDB" id="G8CR03"/>
<evidence type="ECO:0000313" key="6">
    <source>
        <dbReference type="EMBL" id="AWT57982.1"/>
    </source>
</evidence>
<reference evidence="5" key="5">
    <citation type="submission" date="2017-07" db="EMBL/GenBank/DDBJ databases">
        <title>Analysis of Mating System in Lentinula edodes.</title>
        <authorList>
            <person name="Byeong-Suk H."/>
            <person name="Hyeon-Su R."/>
        </authorList>
    </citation>
    <scope>NUCLEOTIDE SEQUENCE</scope>
    <source>
        <strain evidence="5">KFRI1478-3</strain>
        <strain evidence="7">KFRI3008</strain>
        <strain evidence="6">Sanjo111</strain>
    </source>
</reference>
<dbReference type="EMBL" id="HQ130487">
    <property type="protein sequence ID" value="AER51019.1"/>
    <property type="molecule type" value="Genomic_DNA"/>
</dbReference>
<proteinExistence type="predicted"/>
<dbReference type="EMBL" id="HQ201365">
    <property type="protein sequence ID" value="AGC14655.1"/>
    <property type="molecule type" value="Genomic_DNA"/>
</dbReference>
<evidence type="ECO:0000313" key="2">
    <source>
        <dbReference type="EMBL" id="AGC14655.1"/>
    </source>
</evidence>
<dbReference type="Pfam" id="PF08015">
    <property type="entry name" value="Pheromone"/>
    <property type="match status" value="1"/>
</dbReference>
<dbReference type="InterPro" id="IPR012597">
    <property type="entry name" value="Pheromone"/>
</dbReference>
<dbReference type="EMBL" id="MF620103">
    <property type="protein sequence ID" value="AWT57982.1"/>
    <property type="molecule type" value="Genomic_DNA"/>
</dbReference>
<evidence type="ECO:0000313" key="1">
    <source>
        <dbReference type="EMBL" id="AER51019.1"/>
    </source>
</evidence>
<evidence type="ECO:0000313" key="4">
    <source>
        <dbReference type="EMBL" id="AGL07753.1"/>
    </source>
</evidence>
<reference evidence="1" key="1">
    <citation type="journal article" date="2009" name="Jun Wu Xi Tong">
        <title>Molecular genetic structure of the B mating-type locus of Lentinula edodes. I. Cloning and sequence analysis of pheromone receptor gene and pheromone precursor gene.</title>
        <authorList>
            <person name="Li S."/>
            <person name="Bao D.-P."/>
            <person name="Chen M.-J."/>
            <person name="Zhang M.-Y."/>
            <person name="Pan Y.-J."/>
        </authorList>
    </citation>
    <scope>NUCLEOTIDE SEQUENCE</scope>
</reference>
<evidence type="ECO:0000313" key="5">
    <source>
        <dbReference type="EMBL" id="AWT57980.1"/>
    </source>
</evidence>
<reference evidence="2" key="2">
    <citation type="submission" date="2010-08" db="EMBL/GenBank/DDBJ databases">
        <title>Molecular genetic structure of the B mating-type locus of Lentinula edodes.</title>
        <authorList>
            <person name="Bao D."/>
            <person name="Song W."/>
        </authorList>
    </citation>
    <scope>NUCLEOTIDE SEQUENCE</scope>
</reference>
<dbReference type="GO" id="GO:0000772">
    <property type="term" value="F:mating pheromone activity"/>
    <property type="evidence" value="ECO:0007669"/>
    <property type="project" value="InterPro"/>
</dbReference>
<evidence type="ECO:0000313" key="3">
    <source>
        <dbReference type="EMBL" id="AGC14666.1"/>
    </source>
</evidence>
<dbReference type="EMBL" id="HQ201366">
    <property type="protein sequence ID" value="AGC14666.1"/>
    <property type="molecule type" value="Genomic_DNA"/>
</dbReference>
<protein>
    <submittedName>
        <fullName evidence="1">Pheromone</fullName>
    </submittedName>
</protein>
<reference evidence="4" key="4">
    <citation type="submission" date="2012-07" db="EMBL/GenBank/DDBJ databases">
        <title>Identification and characterization of the genetic structure of the B mating-type locus in Lentinula edodes based on whole genome sequence scanning.</title>
        <authorList>
            <person name="Wu L."/>
            <person name="Bao D."/>
            <person name="Song W."/>
        </authorList>
    </citation>
    <scope>NUCLEOTIDE SEQUENCE</scope>
    <source>
        <strain evidence="4">L26P2</strain>
    </source>
</reference>